<accession>A0ACC0IXZ5</accession>
<sequence>MSNIESREIARHAIGLIVLFTAIFRLVARRFAPYIECAGLLLIAIWFLEIATMFLPVSWLIFPAAAGVLLSYAFIQAIFRLWFR</sequence>
<evidence type="ECO:0000313" key="1">
    <source>
        <dbReference type="EMBL" id="KAI8030076.1"/>
    </source>
</evidence>
<protein>
    <submittedName>
        <fullName evidence="1">Uncharacterized protein</fullName>
    </submittedName>
</protein>
<keyword evidence="2" id="KW-1185">Reference proteome</keyword>
<dbReference type="Proteomes" id="UP001060215">
    <property type="component" value="Chromosome 1"/>
</dbReference>
<gene>
    <name evidence="1" type="ORF">LOK49_LG01G01626</name>
</gene>
<name>A0ACC0IXZ5_9ERIC</name>
<organism evidence="1 2">
    <name type="scientific">Camellia lanceoleosa</name>
    <dbReference type="NCBI Taxonomy" id="1840588"/>
    <lineage>
        <taxon>Eukaryota</taxon>
        <taxon>Viridiplantae</taxon>
        <taxon>Streptophyta</taxon>
        <taxon>Embryophyta</taxon>
        <taxon>Tracheophyta</taxon>
        <taxon>Spermatophyta</taxon>
        <taxon>Magnoliopsida</taxon>
        <taxon>eudicotyledons</taxon>
        <taxon>Gunneridae</taxon>
        <taxon>Pentapetalae</taxon>
        <taxon>asterids</taxon>
        <taxon>Ericales</taxon>
        <taxon>Theaceae</taxon>
        <taxon>Camellia</taxon>
    </lineage>
</organism>
<comment type="caution">
    <text evidence="1">The sequence shown here is derived from an EMBL/GenBank/DDBJ whole genome shotgun (WGS) entry which is preliminary data.</text>
</comment>
<reference evidence="1 2" key="1">
    <citation type="journal article" date="2022" name="Plant J.">
        <title>Chromosome-level genome of Camellia lanceoleosa provides a valuable resource for understanding genome evolution and self-incompatibility.</title>
        <authorList>
            <person name="Gong W."/>
            <person name="Xiao S."/>
            <person name="Wang L."/>
            <person name="Liao Z."/>
            <person name="Chang Y."/>
            <person name="Mo W."/>
            <person name="Hu G."/>
            <person name="Li W."/>
            <person name="Zhao G."/>
            <person name="Zhu H."/>
            <person name="Hu X."/>
            <person name="Ji K."/>
            <person name="Xiang X."/>
            <person name="Song Q."/>
            <person name="Yuan D."/>
            <person name="Jin S."/>
            <person name="Zhang L."/>
        </authorList>
    </citation>
    <scope>NUCLEOTIDE SEQUENCE [LARGE SCALE GENOMIC DNA]</scope>
    <source>
        <strain evidence="1">SQ_2022a</strain>
    </source>
</reference>
<dbReference type="EMBL" id="CM045758">
    <property type="protein sequence ID" value="KAI8030076.1"/>
    <property type="molecule type" value="Genomic_DNA"/>
</dbReference>
<evidence type="ECO:0000313" key="2">
    <source>
        <dbReference type="Proteomes" id="UP001060215"/>
    </source>
</evidence>
<proteinExistence type="predicted"/>